<dbReference type="EMBL" id="JANJYI010000009">
    <property type="protein sequence ID" value="KAK2635516.1"/>
    <property type="molecule type" value="Genomic_DNA"/>
</dbReference>
<proteinExistence type="predicted"/>
<feature type="domain" description="Reverse transcriptase zinc-binding" evidence="1">
    <location>
        <begin position="156"/>
        <end position="223"/>
    </location>
</feature>
<dbReference type="Proteomes" id="UP001280121">
    <property type="component" value="Unassembled WGS sequence"/>
</dbReference>
<comment type="caution">
    <text evidence="2">The sequence shown here is derived from an EMBL/GenBank/DDBJ whole genome shotgun (WGS) entry which is preliminary data.</text>
</comment>
<dbReference type="Pfam" id="PF13966">
    <property type="entry name" value="zf-RVT"/>
    <property type="match status" value="1"/>
</dbReference>
<protein>
    <recommendedName>
        <fullName evidence="1">Reverse transcriptase zinc-binding domain-containing protein</fullName>
    </recommendedName>
</protein>
<dbReference type="InterPro" id="IPR026960">
    <property type="entry name" value="RVT-Znf"/>
</dbReference>
<keyword evidence="3" id="KW-1185">Reference proteome</keyword>
<gene>
    <name evidence="2" type="ORF">Ddye_030308</name>
</gene>
<evidence type="ECO:0000259" key="1">
    <source>
        <dbReference type="Pfam" id="PF13966"/>
    </source>
</evidence>
<dbReference type="AlphaFoldDB" id="A0AAD9TGG6"/>
<evidence type="ECO:0000313" key="2">
    <source>
        <dbReference type="EMBL" id="KAK2635516.1"/>
    </source>
</evidence>
<dbReference type="PANTHER" id="PTHR36617">
    <property type="entry name" value="PROTEIN, PUTATIVE-RELATED"/>
    <property type="match status" value="1"/>
</dbReference>
<organism evidence="2 3">
    <name type="scientific">Dipteronia dyeriana</name>
    <dbReference type="NCBI Taxonomy" id="168575"/>
    <lineage>
        <taxon>Eukaryota</taxon>
        <taxon>Viridiplantae</taxon>
        <taxon>Streptophyta</taxon>
        <taxon>Embryophyta</taxon>
        <taxon>Tracheophyta</taxon>
        <taxon>Spermatophyta</taxon>
        <taxon>Magnoliopsida</taxon>
        <taxon>eudicotyledons</taxon>
        <taxon>Gunneridae</taxon>
        <taxon>Pentapetalae</taxon>
        <taxon>rosids</taxon>
        <taxon>malvids</taxon>
        <taxon>Sapindales</taxon>
        <taxon>Sapindaceae</taxon>
        <taxon>Hippocastanoideae</taxon>
        <taxon>Acereae</taxon>
        <taxon>Dipteronia</taxon>
    </lineage>
</organism>
<sequence>MRWTWKGTKTASFFVRSIESLLKAGSRSAKVIEEGFVTIVGNGNRANFWIDLLMDGWPLKEAFPRCFALATMKSGVVRNFGNWLGSNWVWSIPTRRPPFDWEKDQWQLFSTFLDCISIRNNIPYAMAWFGTSRGTFLVGSFRKCLENIQEGLEPIPSIFWKGICPPKMEFFVWQIWKGRTLVREKLFRYCRDSIPSLDCPICGLEKESIDHLFLHCSWANSLWKSCMAWWGVVYCPNKTVNEWLEGWRGLYPASKNERVWTSLFFAMVWTIWESRNLLVFEGKDPCVQITADLIKFQVVWWFKHLYDPIQSLLLNIKDLCVESKLVKKSLRANWIPPADENLKFNVDGSSRGKLGLVG</sequence>
<name>A0AAD9TGG6_9ROSI</name>
<dbReference type="PANTHER" id="PTHR36617:SF5">
    <property type="entry name" value="OS05G0421675 PROTEIN"/>
    <property type="match status" value="1"/>
</dbReference>
<accession>A0AAD9TGG6</accession>
<reference evidence="2" key="1">
    <citation type="journal article" date="2023" name="Plant J.">
        <title>Genome sequences and population genomics provide insights into the demographic history, inbreeding, and mutation load of two 'living fossil' tree species of Dipteronia.</title>
        <authorList>
            <person name="Feng Y."/>
            <person name="Comes H.P."/>
            <person name="Chen J."/>
            <person name="Zhu S."/>
            <person name="Lu R."/>
            <person name="Zhang X."/>
            <person name="Li P."/>
            <person name="Qiu J."/>
            <person name="Olsen K.M."/>
            <person name="Qiu Y."/>
        </authorList>
    </citation>
    <scope>NUCLEOTIDE SEQUENCE</scope>
    <source>
        <strain evidence="2">KIB01</strain>
    </source>
</reference>
<evidence type="ECO:0000313" key="3">
    <source>
        <dbReference type="Proteomes" id="UP001280121"/>
    </source>
</evidence>